<evidence type="ECO:0000313" key="2">
    <source>
        <dbReference type="Proteomes" id="UP000199545"/>
    </source>
</evidence>
<dbReference type="EMBL" id="FORR01000010">
    <property type="protein sequence ID" value="SFJ45762.1"/>
    <property type="molecule type" value="Genomic_DNA"/>
</dbReference>
<name>A0A1I3RIT2_9BACL</name>
<evidence type="ECO:0000313" key="1">
    <source>
        <dbReference type="EMBL" id="SFJ45762.1"/>
    </source>
</evidence>
<dbReference type="Proteomes" id="UP000199545">
    <property type="component" value="Unassembled WGS sequence"/>
</dbReference>
<accession>A0A1I3RIT2</accession>
<keyword evidence="2" id="KW-1185">Reference proteome</keyword>
<dbReference type="AlphaFoldDB" id="A0A1I3RIT2"/>
<dbReference type="STRING" id="46223.SAMN05421852_11028"/>
<protein>
    <submittedName>
        <fullName evidence="1">Uncharacterized protein</fullName>
    </submittedName>
</protein>
<organism evidence="1 2">
    <name type="scientific">Thermoflavimicrobium dichotomicum</name>
    <dbReference type="NCBI Taxonomy" id="46223"/>
    <lineage>
        <taxon>Bacteria</taxon>
        <taxon>Bacillati</taxon>
        <taxon>Bacillota</taxon>
        <taxon>Bacilli</taxon>
        <taxon>Bacillales</taxon>
        <taxon>Thermoactinomycetaceae</taxon>
        <taxon>Thermoflavimicrobium</taxon>
    </lineage>
</organism>
<gene>
    <name evidence="1" type="ORF">SAMN05421852_11028</name>
</gene>
<proteinExistence type="predicted"/>
<reference evidence="1 2" key="1">
    <citation type="submission" date="2016-10" db="EMBL/GenBank/DDBJ databases">
        <authorList>
            <person name="de Groot N.N."/>
        </authorList>
    </citation>
    <scope>NUCLEOTIDE SEQUENCE [LARGE SCALE GENOMIC DNA]</scope>
    <source>
        <strain evidence="1 2">DSM 44778</strain>
    </source>
</reference>
<sequence length="31" mass="3744">MYIKRPVVNESYELKFEIPPKKQSSKMRVAF</sequence>